<evidence type="ECO:0000313" key="3">
    <source>
        <dbReference type="Proteomes" id="UP000248326"/>
    </source>
</evidence>
<dbReference type="SUPFAM" id="SSF50346">
    <property type="entry name" value="PRC-barrel domain"/>
    <property type="match status" value="1"/>
</dbReference>
<gene>
    <name evidence="2" type="ORF">DES52_107159</name>
</gene>
<dbReference type="Proteomes" id="UP000248326">
    <property type="component" value="Unassembled WGS sequence"/>
</dbReference>
<dbReference type="GO" id="GO:0019684">
    <property type="term" value="P:photosynthesis, light reaction"/>
    <property type="evidence" value="ECO:0007669"/>
    <property type="project" value="InterPro"/>
</dbReference>
<dbReference type="EMBL" id="QJSX01000007">
    <property type="protein sequence ID" value="PYE53901.1"/>
    <property type="molecule type" value="Genomic_DNA"/>
</dbReference>
<keyword evidence="3" id="KW-1185">Reference proteome</keyword>
<sequence>MTSSRMDNLIERSHTSSWLGEGSSPWGLPAYLTMRMKVGVVHGGLFSTNQSTPRYLIVISPQGTRWLIPFPLARVERQSVHFDALHEDDLEEMTPPVGM</sequence>
<dbReference type="AlphaFoldDB" id="A0A318SMW8"/>
<dbReference type="InterPro" id="IPR011033">
    <property type="entry name" value="PRC_barrel-like_sf"/>
</dbReference>
<name>A0A318SMW8_9DEIO</name>
<accession>A0A318SMW8</accession>
<evidence type="ECO:0008006" key="4">
    <source>
        <dbReference type="Google" id="ProtNLM"/>
    </source>
</evidence>
<evidence type="ECO:0000256" key="1">
    <source>
        <dbReference type="SAM" id="MobiDB-lite"/>
    </source>
</evidence>
<comment type="caution">
    <text evidence="2">The sequence shown here is derived from an EMBL/GenBank/DDBJ whole genome shotgun (WGS) entry which is preliminary data.</text>
</comment>
<organism evidence="2 3">
    <name type="scientific">Deinococcus yavapaiensis KR-236</name>
    <dbReference type="NCBI Taxonomy" id="694435"/>
    <lineage>
        <taxon>Bacteria</taxon>
        <taxon>Thermotogati</taxon>
        <taxon>Deinococcota</taxon>
        <taxon>Deinococci</taxon>
        <taxon>Deinococcales</taxon>
        <taxon>Deinococcaceae</taxon>
        <taxon>Deinococcus</taxon>
    </lineage>
</organism>
<dbReference type="InterPro" id="IPR014747">
    <property type="entry name" value="Bac_photo_RC_H_C"/>
</dbReference>
<reference evidence="2 3" key="1">
    <citation type="submission" date="2018-06" db="EMBL/GenBank/DDBJ databases">
        <title>Genomic Encyclopedia of Type Strains, Phase IV (KMG-IV): sequencing the most valuable type-strain genomes for metagenomic binning, comparative biology and taxonomic classification.</title>
        <authorList>
            <person name="Goeker M."/>
        </authorList>
    </citation>
    <scope>NUCLEOTIDE SEQUENCE [LARGE SCALE GENOMIC DNA]</scope>
    <source>
        <strain evidence="2 3">DSM 18048</strain>
    </source>
</reference>
<protein>
    <recommendedName>
        <fullName evidence="4">PRC-barrel domain protein</fullName>
    </recommendedName>
</protein>
<evidence type="ECO:0000313" key="2">
    <source>
        <dbReference type="EMBL" id="PYE53901.1"/>
    </source>
</evidence>
<dbReference type="GO" id="GO:0030077">
    <property type="term" value="C:plasma membrane light-harvesting complex"/>
    <property type="evidence" value="ECO:0007669"/>
    <property type="project" value="InterPro"/>
</dbReference>
<feature type="region of interest" description="Disordered" evidence="1">
    <location>
        <begin position="1"/>
        <end position="20"/>
    </location>
</feature>
<dbReference type="Gene3D" id="3.90.50.10">
    <property type="entry name" value="Photosynthetic Reaction Center, subunit H, domain 2"/>
    <property type="match status" value="1"/>
</dbReference>
<proteinExistence type="predicted"/>